<sequence length="355" mass="39048">MSGAASSSQTHPKYRGSFIVPVVAIIENLLFSNDDHFIFDPVAASSEGDEELVDLEHVSLAVPGLTEPGEAELALVGLESSVNQLVARPVDFGGEPVVASVAFKRLLRAVSRSEVMVHRRAVETLEVAEEARRRRRVDVAAVVLVELLPARQDLAARRADVRRPQNVRPAVRLELLVRHERAAAGGARTHASYRVAIFVAVIMCDETSPIRRGERTLCARPQLLSSVGFDVRSEVIHPGELGRTQRALEGPKEAVDSSFVPLELQTGNDFLITLTTFEFGVGLVRFHVFFEFFRIDARKLAFSAGVDVVPVPSTLFDGRQRVGDFFLLPQVITDVVDNLIQQRGLVGTQSTFVFF</sequence>
<feature type="non-terminal residue" evidence="1">
    <location>
        <position position="355"/>
    </location>
</feature>
<evidence type="ECO:0000313" key="1">
    <source>
        <dbReference type="EMBL" id="JAG22103.1"/>
    </source>
</evidence>
<reference evidence="1" key="2">
    <citation type="submission" date="2014-07" db="EMBL/GenBank/DDBJ databases">
        <authorList>
            <person name="Hull J."/>
        </authorList>
    </citation>
    <scope>NUCLEOTIDE SEQUENCE</scope>
</reference>
<organism evidence="1">
    <name type="scientific">Lygus hesperus</name>
    <name type="common">Western plant bug</name>
    <dbReference type="NCBI Taxonomy" id="30085"/>
    <lineage>
        <taxon>Eukaryota</taxon>
        <taxon>Metazoa</taxon>
        <taxon>Ecdysozoa</taxon>
        <taxon>Arthropoda</taxon>
        <taxon>Hexapoda</taxon>
        <taxon>Insecta</taxon>
        <taxon>Pterygota</taxon>
        <taxon>Neoptera</taxon>
        <taxon>Paraneoptera</taxon>
        <taxon>Hemiptera</taxon>
        <taxon>Heteroptera</taxon>
        <taxon>Panheteroptera</taxon>
        <taxon>Cimicomorpha</taxon>
        <taxon>Miridae</taxon>
        <taxon>Mirini</taxon>
        <taxon>Lygus</taxon>
    </lineage>
</organism>
<proteinExistence type="predicted"/>
<dbReference type="EMBL" id="GBHO01021501">
    <property type="protein sequence ID" value="JAG22103.1"/>
    <property type="molecule type" value="Transcribed_RNA"/>
</dbReference>
<accession>A0A0A9XTH8</accession>
<gene>
    <name evidence="1" type="primary">panC_5</name>
    <name evidence="1" type="ORF">CM83_89498</name>
</gene>
<reference evidence="1" key="1">
    <citation type="journal article" date="2014" name="PLoS ONE">
        <title>Transcriptome-Based Identification of ABC Transporters in the Western Tarnished Plant Bug Lygus hesperus.</title>
        <authorList>
            <person name="Hull J.J."/>
            <person name="Chaney K."/>
            <person name="Geib S.M."/>
            <person name="Fabrick J.A."/>
            <person name="Brent C.S."/>
            <person name="Walsh D."/>
            <person name="Lavine L.C."/>
        </authorList>
    </citation>
    <scope>NUCLEOTIDE SEQUENCE</scope>
</reference>
<name>A0A0A9XTH8_LYGHE</name>
<dbReference type="AlphaFoldDB" id="A0A0A9XTH8"/>
<protein>
    <submittedName>
        <fullName evidence="1">Pantothenate synthetase</fullName>
    </submittedName>
</protein>